<dbReference type="InterPro" id="IPR011990">
    <property type="entry name" value="TPR-like_helical_dom_sf"/>
</dbReference>
<name>A0A9P9ALU7_9HYPO</name>
<reference evidence="2 3" key="1">
    <citation type="journal article" date="2021" name="Nat. Commun.">
        <title>Genetic determinants of endophytism in the Arabidopsis root mycobiome.</title>
        <authorList>
            <person name="Mesny F."/>
            <person name="Miyauchi S."/>
            <person name="Thiergart T."/>
            <person name="Pickel B."/>
            <person name="Atanasova L."/>
            <person name="Karlsson M."/>
            <person name="Huettel B."/>
            <person name="Barry K.W."/>
            <person name="Haridas S."/>
            <person name="Chen C."/>
            <person name="Bauer D."/>
            <person name="Andreopoulos W."/>
            <person name="Pangilinan J."/>
            <person name="LaButti K."/>
            <person name="Riley R."/>
            <person name="Lipzen A."/>
            <person name="Clum A."/>
            <person name="Drula E."/>
            <person name="Henrissat B."/>
            <person name="Kohler A."/>
            <person name="Grigoriev I.V."/>
            <person name="Martin F.M."/>
            <person name="Hacquard S."/>
        </authorList>
    </citation>
    <scope>NUCLEOTIDE SEQUENCE [LARGE SCALE GENOMIC DNA]</scope>
    <source>
        <strain evidence="2 3">MPI-CAGE-CH-0241</strain>
    </source>
</reference>
<feature type="domain" description="CHAT" evidence="1">
    <location>
        <begin position="807"/>
        <end position="1011"/>
    </location>
</feature>
<dbReference type="InterPro" id="IPR016024">
    <property type="entry name" value="ARM-type_fold"/>
</dbReference>
<dbReference type="EMBL" id="JAGPYM010000035">
    <property type="protein sequence ID" value="KAH6876409.1"/>
    <property type="molecule type" value="Genomic_DNA"/>
</dbReference>
<comment type="caution">
    <text evidence="2">The sequence shown here is derived from an EMBL/GenBank/DDBJ whole genome shotgun (WGS) entry which is preliminary data.</text>
</comment>
<dbReference type="Gene3D" id="1.25.40.10">
    <property type="entry name" value="Tetratricopeptide repeat domain"/>
    <property type="match status" value="2"/>
</dbReference>
<organism evidence="2 3">
    <name type="scientific">Thelonectria olida</name>
    <dbReference type="NCBI Taxonomy" id="1576542"/>
    <lineage>
        <taxon>Eukaryota</taxon>
        <taxon>Fungi</taxon>
        <taxon>Dikarya</taxon>
        <taxon>Ascomycota</taxon>
        <taxon>Pezizomycotina</taxon>
        <taxon>Sordariomycetes</taxon>
        <taxon>Hypocreomycetidae</taxon>
        <taxon>Hypocreales</taxon>
        <taxon>Nectriaceae</taxon>
        <taxon>Thelonectria</taxon>
    </lineage>
</organism>
<dbReference type="Pfam" id="PF12770">
    <property type="entry name" value="CHAT"/>
    <property type="match status" value="1"/>
</dbReference>
<dbReference type="AlphaFoldDB" id="A0A9P9ALU7"/>
<keyword evidence="3" id="KW-1185">Reference proteome</keyword>
<dbReference type="Proteomes" id="UP000777438">
    <property type="component" value="Unassembled WGS sequence"/>
</dbReference>
<dbReference type="SUPFAM" id="SSF48371">
    <property type="entry name" value="ARM repeat"/>
    <property type="match status" value="1"/>
</dbReference>
<protein>
    <submittedName>
        <fullName evidence="2">CHAT domain-containing protein</fullName>
    </submittedName>
</protein>
<evidence type="ECO:0000259" key="1">
    <source>
        <dbReference type="Pfam" id="PF12770"/>
    </source>
</evidence>
<dbReference type="InterPro" id="IPR024983">
    <property type="entry name" value="CHAT_dom"/>
</dbReference>
<dbReference type="OrthoDB" id="9991317at2759"/>
<accession>A0A9P9ALU7</accession>
<proteinExistence type="predicted"/>
<evidence type="ECO:0000313" key="3">
    <source>
        <dbReference type="Proteomes" id="UP000777438"/>
    </source>
</evidence>
<sequence>MARVKRDKSPKPSPNACDKQTKLITKCDGNTICIADCADRGCLVDDNDINGLNSALYTFASIVAYCDSDENLQRAKQAVLATPDDDFERAGRLFRLGMFFRERYRKSSVPNDLEEAIQFFGLAVPAIPEDDPQLTDCLIQHAGLLNWRYWNTRLRPHLDQAISGLQKLVIDLQQNDILERASWLVQLGQLLEARSLETGETSQLDEAIECLKEGIQQSSDDWPLRAVSLYDLNRALWNRYLRKGATVDFNAANLLFRQANEAMPDSDPLLRGQRINALTRRLLMRDGPVDADEAIQMTRQAVEEARGDDPDQTLCLHLMNLGDQLMSRIEGPKTSLNKTICHLTTSIRLYHDALDLAPASSQFRPMWLYMLALVYEDRNQRMRSDEDFEKAFQLYQEALETMSLCDPDRHFVLRGLGRWHLRKASSRTDTHLDKAIRLFQECADNEDHVNQEDRASSLHLLSEVHEQKFLWQTEPKDMSDIDEAIKACRQALDMLPLDSPSLPHRLAGLGSLQKLRYLYSKEMADFEAAKTTFQQLFDKSSPDHGLRAFWLTEYIAIFDRNDAAIAPLLLEAANHPKSPVSARLRACGYLLDYCERNPAWKQAYECACMTVDLLQSCAPLFLETSDKQINLRHFDYYGLACEAAIVALRSGKGALKALQLLERGRGVLSASLENVRMDSPDLRQDHPDLAKRFLRLRSELQLPMPTDAELLDKRVERRQEVAEAFDKVVAEIRQLPGFENFQLPPSEAEIYSAAQDGPIVVILVGYWSSDALLIERDQVRALRLPDLKSRETEMRRRSSENVFGDAETLEWLWDTVAAPVLHALGFTQSPADDNWPHVWWILTSVLSHFPIHAAGSSIKAIVNSRRRRVQPAAPGQALLVGIENTSGYSRLPFANKEISVLLDLCKSMELNPLQPGRSKADIVPHLGACSIFHFAGHGCSEEEDPAQSFLALEDGPLKVAELLDMNLQQHSPFLAFLSACGTGRSKDQRLLDENINLISAFQLAGSAMSLGPSGMLMMRASRLLRDRWVEMQAVIRGKGSGMKQNEDLEEGIRTDSGTADVRNLSLPRDVLVVEDEKIVSASWVPYVHFGV</sequence>
<evidence type="ECO:0000313" key="2">
    <source>
        <dbReference type="EMBL" id="KAH6876409.1"/>
    </source>
</evidence>
<gene>
    <name evidence="2" type="ORF">B0T10DRAFT_552546</name>
</gene>